<name>A0ACC1HLU4_9FUNG</name>
<reference evidence="1" key="1">
    <citation type="submission" date="2022-06" db="EMBL/GenBank/DDBJ databases">
        <title>Phylogenomic reconstructions and comparative analyses of Kickxellomycotina fungi.</title>
        <authorList>
            <person name="Reynolds N.K."/>
            <person name="Stajich J.E."/>
            <person name="Barry K."/>
            <person name="Grigoriev I.V."/>
            <person name="Crous P."/>
            <person name="Smith M.E."/>
        </authorList>
    </citation>
    <scope>NUCLEOTIDE SEQUENCE</scope>
    <source>
        <strain evidence="1">RSA 2271</strain>
    </source>
</reference>
<evidence type="ECO:0000313" key="2">
    <source>
        <dbReference type="Proteomes" id="UP001145114"/>
    </source>
</evidence>
<protein>
    <submittedName>
        <fullName evidence="1">Uncharacterized protein</fullName>
    </submittedName>
</protein>
<sequence>AYIPPEPILDLSLFNNRTIPAVLIVSTTAGMVAFSLFYYVPIFFSAVFNASAVMAGVHLMPFETTNALAALILGQFMSRIGHMRLLTVIGFAITVVGTGLLTLLRPESGTGEQVGYLLLGGIGVGMVVPLTIVISQVAVKPQLMAVSATLLMFTRTIGGVFGLAISDAVFINALRPRLQTVGSRHPEYANTLMASQNDVSLIWDSGLPAD</sequence>
<comment type="caution">
    <text evidence="1">The sequence shown here is derived from an EMBL/GenBank/DDBJ whole genome shotgun (WGS) entry which is preliminary data.</text>
</comment>
<accession>A0ACC1HLU4</accession>
<proteinExistence type="predicted"/>
<gene>
    <name evidence="1" type="ORF">EV182_008409</name>
</gene>
<feature type="non-terminal residue" evidence="1">
    <location>
        <position position="1"/>
    </location>
</feature>
<feature type="non-terminal residue" evidence="1">
    <location>
        <position position="210"/>
    </location>
</feature>
<dbReference type="Proteomes" id="UP001145114">
    <property type="component" value="Unassembled WGS sequence"/>
</dbReference>
<evidence type="ECO:0000313" key="1">
    <source>
        <dbReference type="EMBL" id="KAJ1676331.1"/>
    </source>
</evidence>
<keyword evidence="2" id="KW-1185">Reference proteome</keyword>
<organism evidence="1 2">
    <name type="scientific">Spiromyces aspiralis</name>
    <dbReference type="NCBI Taxonomy" id="68401"/>
    <lineage>
        <taxon>Eukaryota</taxon>
        <taxon>Fungi</taxon>
        <taxon>Fungi incertae sedis</taxon>
        <taxon>Zoopagomycota</taxon>
        <taxon>Kickxellomycotina</taxon>
        <taxon>Kickxellomycetes</taxon>
        <taxon>Kickxellales</taxon>
        <taxon>Kickxellaceae</taxon>
        <taxon>Spiromyces</taxon>
    </lineage>
</organism>
<dbReference type="EMBL" id="JAMZIH010004305">
    <property type="protein sequence ID" value="KAJ1676331.1"/>
    <property type="molecule type" value="Genomic_DNA"/>
</dbReference>